<feature type="compositionally biased region" description="Basic residues" evidence="1">
    <location>
        <begin position="199"/>
        <end position="210"/>
    </location>
</feature>
<feature type="compositionally biased region" description="Basic and acidic residues" evidence="1">
    <location>
        <begin position="170"/>
        <end position="191"/>
    </location>
</feature>
<dbReference type="AlphaFoldDB" id="A0A6J4SRH9"/>
<feature type="non-terminal residue" evidence="2">
    <location>
        <position position="1"/>
    </location>
</feature>
<dbReference type="EMBL" id="CADCVP010000216">
    <property type="protein sequence ID" value="CAA9503305.1"/>
    <property type="molecule type" value="Genomic_DNA"/>
</dbReference>
<proteinExistence type="predicted"/>
<feature type="compositionally biased region" description="Basic residues" evidence="1">
    <location>
        <begin position="227"/>
        <end position="244"/>
    </location>
</feature>
<organism evidence="2">
    <name type="scientific">uncultured Solirubrobacteraceae bacterium</name>
    <dbReference type="NCBI Taxonomy" id="1162706"/>
    <lineage>
        <taxon>Bacteria</taxon>
        <taxon>Bacillati</taxon>
        <taxon>Actinomycetota</taxon>
        <taxon>Thermoleophilia</taxon>
        <taxon>Solirubrobacterales</taxon>
        <taxon>Solirubrobacteraceae</taxon>
        <taxon>environmental samples</taxon>
    </lineage>
</organism>
<gene>
    <name evidence="2" type="ORF">AVDCRST_MAG69-2029</name>
</gene>
<reference evidence="2" key="1">
    <citation type="submission" date="2020-02" db="EMBL/GenBank/DDBJ databases">
        <authorList>
            <person name="Meier V. D."/>
        </authorList>
    </citation>
    <scope>NUCLEOTIDE SEQUENCE</scope>
    <source>
        <strain evidence="2">AVDCRST_MAG69</strain>
    </source>
</reference>
<feature type="compositionally biased region" description="Basic and acidic residues" evidence="1">
    <location>
        <begin position="27"/>
        <end position="42"/>
    </location>
</feature>
<feature type="non-terminal residue" evidence="2">
    <location>
        <position position="354"/>
    </location>
</feature>
<accession>A0A6J4SRH9</accession>
<evidence type="ECO:0000313" key="2">
    <source>
        <dbReference type="EMBL" id="CAA9503305.1"/>
    </source>
</evidence>
<feature type="compositionally biased region" description="Basic residues" evidence="1">
    <location>
        <begin position="43"/>
        <end position="55"/>
    </location>
</feature>
<sequence length="354" mass="38367">GPLRPDLRAAGPRRELPAGRPGASRGRRGELDAPDHRGDPERRRSRGRRRRRHLGRGAAARPAGAGAGVAPHRAVDGRVPLPGARRARRLPRRRAGLPRLSQLPPLGVRERGGRSRSAPGRARAARGARSRAASPALLGLPPPRRARLLRAGVPATRGLSRHPLQARRRAALERRPDRRAGRQRLGRRDRLQGGLQGHGGRRRHGSRPLRARGGGDAGRLPRGPRSGGRRGSRRPRAARGAHHLGRTDPLGGGRARAQDAASRGQLEAVALRVLAGADALLRLLRRARHRALRRRPVRARSGARTDTAARLAHPPRRPQRRGASGPRLGRLPVRTADQSARPRARGDRFPPAGL</sequence>
<feature type="compositionally biased region" description="Low complexity" evidence="1">
    <location>
        <begin position="130"/>
        <end position="139"/>
    </location>
</feature>
<feature type="region of interest" description="Disordered" evidence="1">
    <location>
        <begin position="1"/>
        <end position="259"/>
    </location>
</feature>
<feature type="compositionally biased region" description="Basic residues" evidence="1">
    <location>
        <begin position="85"/>
        <end position="96"/>
    </location>
</feature>
<feature type="compositionally biased region" description="Low complexity" evidence="1">
    <location>
        <begin position="56"/>
        <end position="84"/>
    </location>
</feature>
<protein>
    <submittedName>
        <fullName evidence="2">Uncharacterized protein</fullName>
    </submittedName>
</protein>
<feature type="region of interest" description="Disordered" evidence="1">
    <location>
        <begin position="291"/>
        <end position="354"/>
    </location>
</feature>
<evidence type="ECO:0000256" key="1">
    <source>
        <dbReference type="SAM" id="MobiDB-lite"/>
    </source>
</evidence>
<name>A0A6J4SRH9_9ACTN</name>